<dbReference type="InterPro" id="IPR026960">
    <property type="entry name" value="RVT-Znf"/>
</dbReference>
<dbReference type="Pfam" id="PF13966">
    <property type="entry name" value="zf-RVT"/>
    <property type="match status" value="1"/>
</dbReference>
<reference evidence="2 3" key="1">
    <citation type="submission" date="2018-04" db="EMBL/GenBank/DDBJ databases">
        <authorList>
            <person name="Vogel A."/>
        </authorList>
    </citation>
    <scope>NUCLEOTIDE SEQUENCE [LARGE SCALE GENOMIC DNA]</scope>
</reference>
<evidence type="ECO:0000259" key="1">
    <source>
        <dbReference type="Pfam" id="PF13966"/>
    </source>
</evidence>
<evidence type="ECO:0000313" key="2">
    <source>
        <dbReference type="EMBL" id="VFQ69202.1"/>
    </source>
</evidence>
<gene>
    <name evidence="2" type="ORF">CCAM_LOCUS10978</name>
</gene>
<name>A0A484L0K5_9ASTE</name>
<keyword evidence="3" id="KW-1185">Reference proteome</keyword>
<dbReference type="PANTHER" id="PTHR33116:SF78">
    <property type="entry name" value="OS12G0587133 PROTEIN"/>
    <property type="match status" value="1"/>
</dbReference>
<proteinExistence type="predicted"/>
<sequence>MGFIWHPYIPPKCSFTPLWLAFRRRLPTKVNLEFLDEGISRVCSLCGVGLETTSHLYFECTATGQIWRYIRAWMGVEAQLTTLDRALRWLRTYRKGDAAKKKMRKLAFACTTFMVWKVRNEVSFDHKPFDIMSIVCKIKVMVYTILGRLWPYACIDF</sequence>
<feature type="domain" description="Reverse transcriptase zinc-binding" evidence="1">
    <location>
        <begin position="3"/>
        <end position="67"/>
    </location>
</feature>
<protein>
    <recommendedName>
        <fullName evidence="1">Reverse transcriptase zinc-binding domain-containing protein</fullName>
    </recommendedName>
</protein>
<evidence type="ECO:0000313" key="3">
    <source>
        <dbReference type="Proteomes" id="UP000595140"/>
    </source>
</evidence>
<accession>A0A484L0K5</accession>
<dbReference type="OrthoDB" id="1938430at2759"/>
<dbReference type="PANTHER" id="PTHR33116">
    <property type="entry name" value="REVERSE TRANSCRIPTASE ZINC-BINDING DOMAIN-CONTAINING PROTEIN-RELATED-RELATED"/>
    <property type="match status" value="1"/>
</dbReference>
<dbReference type="Proteomes" id="UP000595140">
    <property type="component" value="Unassembled WGS sequence"/>
</dbReference>
<organism evidence="2 3">
    <name type="scientific">Cuscuta campestris</name>
    <dbReference type="NCBI Taxonomy" id="132261"/>
    <lineage>
        <taxon>Eukaryota</taxon>
        <taxon>Viridiplantae</taxon>
        <taxon>Streptophyta</taxon>
        <taxon>Embryophyta</taxon>
        <taxon>Tracheophyta</taxon>
        <taxon>Spermatophyta</taxon>
        <taxon>Magnoliopsida</taxon>
        <taxon>eudicotyledons</taxon>
        <taxon>Gunneridae</taxon>
        <taxon>Pentapetalae</taxon>
        <taxon>asterids</taxon>
        <taxon>lamiids</taxon>
        <taxon>Solanales</taxon>
        <taxon>Convolvulaceae</taxon>
        <taxon>Cuscuteae</taxon>
        <taxon>Cuscuta</taxon>
        <taxon>Cuscuta subgen. Grammica</taxon>
        <taxon>Cuscuta sect. Cleistogrammica</taxon>
    </lineage>
</organism>
<dbReference type="AlphaFoldDB" id="A0A484L0K5"/>
<dbReference type="EMBL" id="OOIL02000779">
    <property type="protein sequence ID" value="VFQ69202.1"/>
    <property type="molecule type" value="Genomic_DNA"/>
</dbReference>